<evidence type="ECO:0000256" key="4">
    <source>
        <dbReference type="ARBA" id="ARBA00022505"/>
    </source>
</evidence>
<dbReference type="InterPro" id="IPR008284">
    <property type="entry name" value="MoCF_biosynth_CS"/>
</dbReference>
<dbReference type="InterPro" id="IPR001453">
    <property type="entry name" value="MoaB/Mog_dom"/>
</dbReference>
<evidence type="ECO:0000256" key="7">
    <source>
        <dbReference type="ARBA" id="ARBA00022842"/>
    </source>
</evidence>
<keyword evidence="7" id="KW-0460">Magnesium</keyword>
<evidence type="ECO:0000259" key="10">
    <source>
        <dbReference type="SMART" id="SM00852"/>
    </source>
</evidence>
<evidence type="ECO:0000256" key="3">
    <source>
        <dbReference type="ARBA" id="ARBA00013269"/>
    </source>
</evidence>
<dbReference type="Pfam" id="PF03454">
    <property type="entry name" value="MoeA_C"/>
    <property type="match status" value="1"/>
</dbReference>
<evidence type="ECO:0000313" key="12">
    <source>
        <dbReference type="Proteomes" id="UP000030624"/>
    </source>
</evidence>
<dbReference type="FunFam" id="3.40.980.10:FF:000004">
    <property type="entry name" value="Molybdopterin molybdenumtransferase"/>
    <property type="match status" value="1"/>
</dbReference>
<evidence type="ECO:0000256" key="9">
    <source>
        <dbReference type="ARBA" id="ARBA00047317"/>
    </source>
</evidence>
<dbReference type="GO" id="GO:0046872">
    <property type="term" value="F:metal ion binding"/>
    <property type="evidence" value="ECO:0007669"/>
    <property type="project" value="UniProtKB-KW"/>
</dbReference>
<dbReference type="PANTHER" id="PTHR10192">
    <property type="entry name" value="MOLYBDOPTERIN BIOSYNTHESIS PROTEIN"/>
    <property type="match status" value="1"/>
</dbReference>
<keyword evidence="5" id="KW-0808">Transferase</keyword>
<dbReference type="Gene3D" id="3.90.105.10">
    <property type="entry name" value="Molybdopterin biosynthesis moea protein, domain 2"/>
    <property type="match status" value="1"/>
</dbReference>
<dbReference type="Gene3D" id="2.170.190.11">
    <property type="entry name" value="Molybdopterin biosynthesis moea protein, domain 3"/>
    <property type="match status" value="1"/>
</dbReference>
<reference evidence="11 12" key="1">
    <citation type="journal article" date="2015" name="Appl. Environ. Microbiol.">
        <title>The Geoglobus acetivorans genome: Fe(III) reduction, acetate utilization, autotrophic growth, and degradation of aromatic compounds in a hyperthermophilic archaeon.</title>
        <authorList>
            <person name="Mardanov A.V."/>
            <person name="Slododkina G.B."/>
            <person name="Slobodkin A.I."/>
            <person name="Beletsky A.V."/>
            <person name="Gavrilov S.N."/>
            <person name="Kublanov I.V."/>
            <person name="Bonch-Osmolovskaya E.A."/>
            <person name="Skryabin K.G."/>
            <person name="Ravin N.V."/>
        </authorList>
    </citation>
    <scope>NUCLEOTIDE SEQUENCE [LARGE SCALE GENOMIC DNA]</scope>
    <source>
        <strain evidence="11 12">SBH6</strain>
    </source>
</reference>
<dbReference type="NCBIfam" id="TIGR00177">
    <property type="entry name" value="molyb_syn"/>
    <property type="match status" value="1"/>
</dbReference>
<dbReference type="EMBL" id="CP009552">
    <property type="protein sequence ID" value="AIY90768.1"/>
    <property type="molecule type" value="Genomic_DNA"/>
</dbReference>
<dbReference type="GO" id="GO:0061599">
    <property type="term" value="F:molybdopterin molybdotransferase activity"/>
    <property type="evidence" value="ECO:0007669"/>
    <property type="project" value="UniProtKB-EC"/>
</dbReference>
<keyword evidence="4" id="KW-0500">Molybdenum</keyword>
<dbReference type="SUPFAM" id="SSF53218">
    <property type="entry name" value="Molybdenum cofactor biosynthesis proteins"/>
    <property type="match status" value="1"/>
</dbReference>
<dbReference type="InterPro" id="IPR005110">
    <property type="entry name" value="MoeA_linker/N"/>
</dbReference>
<keyword evidence="8" id="KW-0501">Molybdenum cofactor biosynthesis</keyword>
<dbReference type="Pfam" id="PF00994">
    <property type="entry name" value="MoCF_biosynth"/>
    <property type="match status" value="1"/>
</dbReference>
<dbReference type="HOGENOM" id="CLU_010186_7_2_2"/>
<dbReference type="Proteomes" id="UP000030624">
    <property type="component" value="Chromosome"/>
</dbReference>
<dbReference type="SUPFAM" id="SSF63882">
    <property type="entry name" value="MoeA N-terminal region -like"/>
    <property type="match status" value="1"/>
</dbReference>
<dbReference type="GeneID" id="24798315"/>
<evidence type="ECO:0000256" key="1">
    <source>
        <dbReference type="ARBA" id="ARBA00001946"/>
    </source>
</evidence>
<evidence type="ECO:0000256" key="8">
    <source>
        <dbReference type="ARBA" id="ARBA00023150"/>
    </source>
</evidence>
<dbReference type="GO" id="GO:0006777">
    <property type="term" value="P:Mo-molybdopterin cofactor biosynthetic process"/>
    <property type="evidence" value="ECO:0007669"/>
    <property type="project" value="UniProtKB-KW"/>
</dbReference>
<dbReference type="RefSeq" id="WP_048092718.1">
    <property type="nucleotide sequence ID" value="NZ_CP009552.1"/>
</dbReference>
<comment type="pathway">
    <text evidence="2">Cofactor biosynthesis; molybdopterin biosynthesis.</text>
</comment>
<dbReference type="Gene3D" id="3.40.980.10">
    <property type="entry name" value="MoaB/Mog-like domain"/>
    <property type="match status" value="1"/>
</dbReference>
<sequence>MLFGSLTSVEEAKRRLLERIEPFGSEDVETLPIEDAHMRILAGDVMSGIDIPHYNRAAMDGFAVRHAEVKQAGRMNPVLLEKGRNAVWVHTGDPLPEGFDAVVRVEDTEEIEGFVAVYKAVRKHENVGLRGEDVRKGDVIAEKGTLLRAHSIALLRSAGVESVEVFRRPRVLVVPTGDELLKPGERLVEGKVYESNGIMIAAYLREWGADAEVTDIVRDEVSQLGRIFENAGDYDLVVTTGGTSVGKRDLVYSVLDTLGDVVFRGVALRPGKPTLFAMVDDTPVLALPGFPAACVASAYLFLKPAIQKMLGFSEDMSFFARVSDNIYSKAGFTSFVRLRVDFGRMVAQPISSYGSGILSSITKANCYTIIDENTEVVERGESVRVFPL</sequence>
<dbReference type="InterPro" id="IPR036688">
    <property type="entry name" value="MoeA_C_domain_IV_sf"/>
</dbReference>
<dbReference type="UniPathway" id="UPA00344"/>
<proteinExistence type="predicted"/>
<gene>
    <name evidence="11" type="ORF">GACE_1738</name>
</gene>
<dbReference type="InterPro" id="IPR038987">
    <property type="entry name" value="MoeA-like"/>
</dbReference>
<evidence type="ECO:0000256" key="6">
    <source>
        <dbReference type="ARBA" id="ARBA00022723"/>
    </source>
</evidence>
<dbReference type="NCBIfam" id="NF045515">
    <property type="entry name" value="Glp_gephyrin"/>
    <property type="match status" value="1"/>
</dbReference>
<comment type="catalytic activity">
    <reaction evidence="9">
        <text>adenylyl-molybdopterin + molybdate = Mo-molybdopterin + AMP + H(+)</text>
        <dbReference type="Rhea" id="RHEA:35047"/>
        <dbReference type="ChEBI" id="CHEBI:15378"/>
        <dbReference type="ChEBI" id="CHEBI:36264"/>
        <dbReference type="ChEBI" id="CHEBI:62727"/>
        <dbReference type="ChEBI" id="CHEBI:71302"/>
        <dbReference type="ChEBI" id="CHEBI:456215"/>
        <dbReference type="EC" id="2.10.1.1"/>
    </reaction>
</comment>
<dbReference type="CDD" id="cd00887">
    <property type="entry name" value="MoeA"/>
    <property type="match status" value="1"/>
</dbReference>
<evidence type="ECO:0000313" key="11">
    <source>
        <dbReference type="EMBL" id="AIY90768.1"/>
    </source>
</evidence>
<dbReference type="eggNOG" id="arCOG00216">
    <property type="taxonomic scope" value="Archaea"/>
</dbReference>
<dbReference type="SMART" id="SM00852">
    <property type="entry name" value="MoCF_biosynth"/>
    <property type="match status" value="1"/>
</dbReference>
<dbReference type="EC" id="2.10.1.1" evidence="3"/>
<evidence type="ECO:0000256" key="2">
    <source>
        <dbReference type="ARBA" id="ARBA00005046"/>
    </source>
</evidence>
<organism evidence="11 12">
    <name type="scientific">Geoglobus acetivorans</name>
    <dbReference type="NCBI Taxonomy" id="565033"/>
    <lineage>
        <taxon>Archaea</taxon>
        <taxon>Methanobacteriati</taxon>
        <taxon>Methanobacteriota</taxon>
        <taxon>Archaeoglobi</taxon>
        <taxon>Archaeoglobales</taxon>
        <taxon>Archaeoglobaceae</taxon>
        <taxon>Geoglobus</taxon>
    </lineage>
</organism>
<keyword evidence="6" id="KW-0479">Metal-binding</keyword>
<dbReference type="AlphaFoldDB" id="A0A0A7GG16"/>
<protein>
    <recommendedName>
        <fullName evidence="3">molybdopterin molybdotransferase</fullName>
        <ecNumber evidence="3">2.10.1.1</ecNumber>
    </recommendedName>
</protein>
<name>A0A0A7GG16_GEOAI</name>
<evidence type="ECO:0000256" key="5">
    <source>
        <dbReference type="ARBA" id="ARBA00022679"/>
    </source>
</evidence>
<accession>A0A0A7GG16</accession>
<dbReference type="Pfam" id="PF03453">
    <property type="entry name" value="MoeA_N"/>
    <property type="match status" value="1"/>
</dbReference>
<dbReference type="PROSITE" id="PS01079">
    <property type="entry name" value="MOCF_BIOSYNTHESIS_2"/>
    <property type="match status" value="1"/>
</dbReference>
<dbReference type="GO" id="GO:0005737">
    <property type="term" value="C:cytoplasm"/>
    <property type="evidence" value="ECO:0007669"/>
    <property type="project" value="TreeGrafter"/>
</dbReference>
<dbReference type="InterPro" id="IPR005111">
    <property type="entry name" value="MoeA_C_domain_IV"/>
</dbReference>
<dbReference type="SUPFAM" id="SSF63867">
    <property type="entry name" value="MoeA C-terminal domain-like"/>
    <property type="match status" value="1"/>
</dbReference>
<dbReference type="InterPro" id="IPR036425">
    <property type="entry name" value="MoaB/Mog-like_dom_sf"/>
</dbReference>
<dbReference type="Gene3D" id="2.40.340.10">
    <property type="entry name" value="MoeA, C-terminal, domain IV"/>
    <property type="match status" value="1"/>
</dbReference>
<dbReference type="PANTHER" id="PTHR10192:SF19">
    <property type="entry name" value="MOLYBDOPTERIN BIOSYNTHESIS PROTEIN MJ0666-RELATED"/>
    <property type="match status" value="1"/>
</dbReference>
<dbReference type="STRING" id="565033.GACE_1738"/>
<feature type="domain" description="MoaB/Mog" evidence="10">
    <location>
        <begin position="172"/>
        <end position="308"/>
    </location>
</feature>
<comment type="cofactor">
    <cofactor evidence="1">
        <name>Mg(2+)</name>
        <dbReference type="ChEBI" id="CHEBI:18420"/>
    </cofactor>
</comment>
<dbReference type="InterPro" id="IPR036135">
    <property type="entry name" value="MoeA_linker/N_sf"/>
</dbReference>
<dbReference type="KEGG" id="gac:GACE_1738"/>